<dbReference type="NCBIfam" id="TIGR01961">
    <property type="entry name" value="NuoC_fam"/>
    <property type="match status" value="1"/>
</dbReference>
<dbReference type="HAMAP" id="MF_01357">
    <property type="entry name" value="NDH1_NuoC"/>
    <property type="match status" value="1"/>
</dbReference>
<dbReference type="Pfam" id="PF00329">
    <property type="entry name" value="Complex1_30kDa"/>
    <property type="match status" value="1"/>
</dbReference>
<dbReference type="Proteomes" id="UP001277761">
    <property type="component" value="Unassembled WGS sequence"/>
</dbReference>
<keyword evidence="8" id="KW-1185">Reference proteome</keyword>
<name>A0ABU4VH35_9ACTN</name>
<gene>
    <name evidence="3" type="primary">nuoC</name>
    <name evidence="7" type="ORF">SK069_05405</name>
</gene>
<keyword evidence="3 4" id="KW-1278">Translocase</keyword>
<evidence type="ECO:0000259" key="6">
    <source>
        <dbReference type="Pfam" id="PF00329"/>
    </source>
</evidence>
<comment type="caution">
    <text evidence="7">The sequence shown here is derived from an EMBL/GenBank/DDBJ whole genome shotgun (WGS) entry which is preliminary data.</text>
</comment>
<evidence type="ECO:0000313" key="8">
    <source>
        <dbReference type="Proteomes" id="UP001277761"/>
    </source>
</evidence>
<accession>A0ABU4VH35</accession>
<comment type="subcellular location">
    <subcellularLocation>
        <location evidence="3">Cell membrane</location>
        <topology evidence="3">Peripheral membrane protein</topology>
        <orientation evidence="3">Cytoplasmic side</orientation>
    </subcellularLocation>
</comment>
<dbReference type="PANTHER" id="PTHR10884:SF14">
    <property type="entry name" value="NADH DEHYDROGENASE [UBIQUINONE] IRON-SULFUR PROTEIN 3, MITOCHONDRIAL"/>
    <property type="match status" value="1"/>
</dbReference>
<evidence type="ECO:0000256" key="3">
    <source>
        <dbReference type="HAMAP-Rule" id="MF_01357"/>
    </source>
</evidence>
<keyword evidence="3 5" id="KW-0874">Quinone</keyword>
<comment type="subunit">
    <text evidence="3">NDH-1 is composed of 14 different subunits. Subunits NuoB, C, D, E, F, and G constitute the peripheral sector of the complex.</text>
</comment>
<evidence type="ECO:0000313" key="7">
    <source>
        <dbReference type="EMBL" id="MDX8151019.1"/>
    </source>
</evidence>
<proteinExistence type="inferred from homology"/>
<dbReference type="PANTHER" id="PTHR10884">
    <property type="entry name" value="NADH DEHYDROGENASE UBIQUINONE IRON-SULFUR PROTEIN 3"/>
    <property type="match status" value="1"/>
</dbReference>
<feature type="domain" description="NADH:ubiquinone oxidoreductase 30kDa subunit" evidence="6">
    <location>
        <begin position="36"/>
        <end position="155"/>
    </location>
</feature>
<dbReference type="EC" id="7.1.1.-" evidence="3"/>
<evidence type="ECO:0000256" key="1">
    <source>
        <dbReference type="ARBA" id="ARBA00007569"/>
    </source>
</evidence>
<keyword evidence="3" id="KW-0472">Membrane</keyword>
<organism evidence="7 8">
    <name type="scientific">Patulibacter brassicae</name>
    <dbReference type="NCBI Taxonomy" id="1705717"/>
    <lineage>
        <taxon>Bacteria</taxon>
        <taxon>Bacillati</taxon>
        <taxon>Actinomycetota</taxon>
        <taxon>Thermoleophilia</taxon>
        <taxon>Solirubrobacterales</taxon>
        <taxon>Patulibacteraceae</taxon>
        <taxon>Patulibacter</taxon>
    </lineage>
</organism>
<dbReference type="EMBL" id="JAXAVX010000002">
    <property type="protein sequence ID" value="MDX8151019.1"/>
    <property type="molecule type" value="Genomic_DNA"/>
</dbReference>
<dbReference type="PROSITE" id="PS00542">
    <property type="entry name" value="COMPLEX1_30K"/>
    <property type="match status" value="1"/>
</dbReference>
<sequence length="171" mass="19449">MPDAKALERLAHIIDAEHEDRSVVRGVTHTHCRAEIEVEAAAIGPTLERLRAEGYTMLVSLHGVDYLPEEPRLGVAYELLSMHHQDRVSVKVRVPIDEPRIPSVTPAWPTADYQEREAFDMFGIVFDGHPDLRRILLPEDYLGHPQRRDFPIGGEPVLFTENETGNPGWWK</sequence>
<dbReference type="SUPFAM" id="SSF143243">
    <property type="entry name" value="Nqo5-like"/>
    <property type="match status" value="1"/>
</dbReference>
<dbReference type="InterPro" id="IPR020396">
    <property type="entry name" value="NADH_UbQ_OxRdtase_CS"/>
</dbReference>
<reference evidence="7 8" key="1">
    <citation type="submission" date="2023-11" db="EMBL/GenBank/DDBJ databases">
        <authorList>
            <person name="Xu M."/>
            <person name="Jiang T."/>
        </authorList>
    </citation>
    <scope>NUCLEOTIDE SEQUENCE [LARGE SCALE GENOMIC DNA]</scope>
    <source>
        <strain evidence="7 8">SD</strain>
    </source>
</reference>
<protein>
    <recommendedName>
        <fullName evidence="3">NADH-quinone oxidoreductase subunit C</fullName>
        <ecNumber evidence="3">7.1.1.-</ecNumber>
    </recommendedName>
    <alternativeName>
        <fullName evidence="3">NADH dehydrogenase I subunit C</fullName>
    </alternativeName>
    <alternativeName>
        <fullName evidence="3">NDH-1 subunit C</fullName>
    </alternativeName>
</protein>
<dbReference type="InterPro" id="IPR001268">
    <property type="entry name" value="NADH_UbQ_OxRdtase_30kDa_su"/>
</dbReference>
<evidence type="ECO:0000256" key="5">
    <source>
        <dbReference type="RuleBase" id="RU003582"/>
    </source>
</evidence>
<dbReference type="InterPro" id="IPR010218">
    <property type="entry name" value="NADH_DH_suC"/>
</dbReference>
<keyword evidence="3" id="KW-1003">Cell membrane</keyword>
<dbReference type="InterPro" id="IPR037232">
    <property type="entry name" value="NADH_quin_OxRdtase_su_C/D-like"/>
</dbReference>
<comment type="similarity">
    <text evidence="1 3 4">Belongs to the complex I 30 kDa subunit family.</text>
</comment>
<keyword evidence="3 4" id="KW-0520">NAD</keyword>
<keyword evidence="2 3" id="KW-0813">Transport</keyword>
<dbReference type="RefSeq" id="WP_319953172.1">
    <property type="nucleotide sequence ID" value="NZ_JAXAVX010000002.1"/>
</dbReference>
<comment type="catalytic activity">
    <reaction evidence="3 5">
        <text>a quinone + NADH + 5 H(+)(in) = a quinol + NAD(+) + 4 H(+)(out)</text>
        <dbReference type="Rhea" id="RHEA:57888"/>
        <dbReference type="ChEBI" id="CHEBI:15378"/>
        <dbReference type="ChEBI" id="CHEBI:24646"/>
        <dbReference type="ChEBI" id="CHEBI:57540"/>
        <dbReference type="ChEBI" id="CHEBI:57945"/>
        <dbReference type="ChEBI" id="CHEBI:132124"/>
    </reaction>
</comment>
<comment type="function">
    <text evidence="3">NDH-1 shuttles electrons from NADH, via FMN and iron-sulfur (Fe-S) centers, to quinones in the respiratory chain. The immediate electron acceptor for the enzyme in this species is believed to be a menaquinone. Couples the redox reaction to proton translocation (for every two electrons transferred, four hydrogen ions are translocated across the cytoplasmic membrane), and thus conserves the redox energy in a proton gradient.</text>
</comment>
<dbReference type="Gene3D" id="3.30.460.80">
    <property type="entry name" value="NADH:ubiquinone oxidoreductase, 30kDa subunit"/>
    <property type="match status" value="1"/>
</dbReference>
<evidence type="ECO:0000256" key="2">
    <source>
        <dbReference type="ARBA" id="ARBA00022448"/>
    </source>
</evidence>
<evidence type="ECO:0000256" key="4">
    <source>
        <dbReference type="RuleBase" id="RU003456"/>
    </source>
</evidence>